<sequence>MNKTTVLLKASFLQLRLYLWIILGILAVSVTTDLIISLGMGPGENASVSAANLLNVFLIFVGSVLPLSFFKRVIHLGATRKEYYVGVLLVYAVSAAFFAVLNIAWLQLETDVIRKYEQTFNILEIFHWDQFGIVGMFGYQFGAYLLLLALLNLLFTGLRHAAGWAMWATLIAMIPIFTSIASLRSKLVDGLHTLLFNHSLLQGFGLTFGVACLLLAGGWWFTTRRSFM</sequence>
<feature type="transmembrane region" description="Helical" evidence="1">
    <location>
        <begin position="82"/>
        <end position="106"/>
    </location>
</feature>
<protein>
    <submittedName>
        <fullName evidence="2">Uncharacterized protein</fullName>
    </submittedName>
</protein>
<gene>
    <name evidence="2" type="ORF">H8B09_01345</name>
</gene>
<reference evidence="2 3" key="1">
    <citation type="submission" date="2020-09" db="EMBL/GenBank/DDBJ databases">
        <title>Paenibacillus sp. strain PR3 16S rRNA gene Genome sequencing and assembly.</title>
        <authorList>
            <person name="Kim J."/>
        </authorList>
    </citation>
    <scope>NUCLEOTIDE SEQUENCE [LARGE SCALE GENOMIC DNA]</scope>
    <source>
        <strain evidence="2 3">PR3</strain>
    </source>
</reference>
<evidence type="ECO:0000313" key="3">
    <source>
        <dbReference type="Proteomes" id="UP000609346"/>
    </source>
</evidence>
<keyword evidence="1" id="KW-0812">Transmembrane</keyword>
<feature type="transmembrane region" description="Helical" evidence="1">
    <location>
        <begin position="131"/>
        <end position="155"/>
    </location>
</feature>
<dbReference type="RefSeq" id="WP_191201689.1">
    <property type="nucleotide sequence ID" value="NZ_JACXZA010000001.1"/>
</dbReference>
<comment type="caution">
    <text evidence="2">The sequence shown here is derived from an EMBL/GenBank/DDBJ whole genome shotgun (WGS) entry which is preliminary data.</text>
</comment>
<feature type="transmembrane region" description="Helical" evidence="1">
    <location>
        <begin position="17"/>
        <end position="38"/>
    </location>
</feature>
<keyword evidence="3" id="KW-1185">Reference proteome</keyword>
<dbReference type="Proteomes" id="UP000609346">
    <property type="component" value="Unassembled WGS sequence"/>
</dbReference>
<keyword evidence="1" id="KW-1133">Transmembrane helix</keyword>
<feature type="transmembrane region" description="Helical" evidence="1">
    <location>
        <begin position="203"/>
        <end position="222"/>
    </location>
</feature>
<feature type="transmembrane region" description="Helical" evidence="1">
    <location>
        <begin position="50"/>
        <end position="70"/>
    </location>
</feature>
<dbReference type="EMBL" id="JACXZA010000001">
    <property type="protein sequence ID" value="MBD3917383.1"/>
    <property type="molecule type" value="Genomic_DNA"/>
</dbReference>
<evidence type="ECO:0000313" key="2">
    <source>
        <dbReference type="EMBL" id="MBD3917383.1"/>
    </source>
</evidence>
<organism evidence="2 3">
    <name type="scientific">Paenibacillus terricola</name>
    <dbReference type="NCBI Taxonomy" id="2763503"/>
    <lineage>
        <taxon>Bacteria</taxon>
        <taxon>Bacillati</taxon>
        <taxon>Bacillota</taxon>
        <taxon>Bacilli</taxon>
        <taxon>Bacillales</taxon>
        <taxon>Paenibacillaceae</taxon>
        <taxon>Paenibacillus</taxon>
    </lineage>
</organism>
<feature type="transmembrane region" description="Helical" evidence="1">
    <location>
        <begin position="162"/>
        <end position="183"/>
    </location>
</feature>
<name>A0ABR8MMZ5_9BACL</name>
<evidence type="ECO:0000256" key="1">
    <source>
        <dbReference type="SAM" id="Phobius"/>
    </source>
</evidence>
<proteinExistence type="predicted"/>
<accession>A0ABR8MMZ5</accession>
<keyword evidence="1" id="KW-0472">Membrane</keyword>